<feature type="compositionally biased region" description="Polar residues" evidence="8">
    <location>
        <begin position="753"/>
        <end position="778"/>
    </location>
</feature>
<dbReference type="SMART" id="SM00028">
    <property type="entry name" value="TPR"/>
    <property type="match status" value="7"/>
</dbReference>
<proteinExistence type="predicted"/>
<evidence type="ECO:0000256" key="8">
    <source>
        <dbReference type="SAM" id="MobiDB-lite"/>
    </source>
</evidence>
<keyword evidence="2" id="KW-0677">Repeat</keyword>
<keyword evidence="3" id="KW-0498">Mitosis</keyword>
<dbReference type="OrthoDB" id="10006270at2759"/>
<reference evidence="9 10" key="1">
    <citation type="journal article" date="2015" name="Plant Cell">
        <title>Oil accumulation by the oleaginous diatom Fistulifera solaris as revealed by the genome and transcriptome.</title>
        <authorList>
            <person name="Tanaka T."/>
            <person name="Maeda Y."/>
            <person name="Veluchamy A."/>
            <person name="Tanaka M."/>
            <person name="Abida H."/>
            <person name="Marechal E."/>
            <person name="Bowler C."/>
            <person name="Muto M."/>
            <person name="Sunaga Y."/>
            <person name="Tanaka M."/>
            <person name="Yoshino T."/>
            <person name="Taniguchi T."/>
            <person name="Fukuda Y."/>
            <person name="Nemoto M."/>
            <person name="Matsumoto M."/>
            <person name="Wong P.S."/>
            <person name="Aburatani S."/>
            <person name="Fujibuchi W."/>
        </authorList>
    </citation>
    <scope>NUCLEOTIDE SEQUENCE [LARGE SCALE GENOMIC DNA]</scope>
    <source>
        <strain evidence="9 10">JPCC DA0580</strain>
    </source>
</reference>
<evidence type="ECO:0000256" key="4">
    <source>
        <dbReference type="ARBA" id="ARBA00022786"/>
    </source>
</evidence>
<feature type="repeat" description="TPR" evidence="7">
    <location>
        <begin position="550"/>
        <end position="583"/>
    </location>
</feature>
<dbReference type="GO" id="GO:0005737">
    <property type="term" value="C:cytoplasm"/>
    <property type="evidence" value="ECO:0007669"/>
    <property type="project" value="TreeGrafter"/>
</dbReference>
<accession>A0A1Z5K7R2</accession>
<dbReference type="AlphaFoldDB" id="A0A1Z5K7R2"/>
<dbReference type="InParanoid" id="A0A1Z5K7R2"/>
<dbReference type="PANTHER" id="PTHR12558">
    <property type="entry name" value="CELL DIVISION CYCLE 16,23,27"/>
    <property type="match status" value="1"/>
</dbReference>
<dbReference type="SUPFAM" id="SSF48452">
    <property type="entry name" value="TPR-like"/>
    <property type="match status" value="1"/>
</dbReference>
<dbReference type="GO" id="GO:0051301">
    <property type="term" value="P:cell division"/>
    <property type="evidence" value="ECO:0007669"/>
    <property type="project" value="UniProtKB-KW"/>
</dbReference>
<feature type="repeat" description="TPR" evidence="7">
    <location>
        <begin position="702"/>
        <end position="735"/>
    </location>
</feature>
<dbReference type="GO" id="GO:0005680">
    <property type="term" value="C:anaphase-promoting complex"/>
    <property type="evidence" value="ECO:0007669"/>
    <property type="project" value="TreeGrafter"/>
</dbReference>
<evidence type="ECO:0000256" key="7">
    <source>
        <dbReference type="PROSITE-ProRule" id="PRU00339"/>
    </source>
</evidence>
<sequence>MASSGPNPSSGPSGRSPFPSTRNQRTRITRTQIIDGGDESSHSPLVQGLLRFSPNNSASVNHWSPRASTSNARRTSFFGGTSFTNAAGDLEDAETTSKHFTDESSSILSPPPKAAVDGIPLEKLRSLANQSATESPSQAAFFASLLYAKTGHPSDALLLAQIQLNARNFSACLKTLEESCLLRSSYPWEALLVACSALAAQEEWPSLVELLEDACRLPDDFSNQNKHPTFRSLAISKPLDDNDDFAWHTLQEAMDQDGPRSEDSIHLLARICTWRGRAYLETGHGIRAATYWKRALKIDCQCQAAWEYLLDRHLVTASDAYQLLDSLDFSGGQGPPLQWLKALYLARIEIAPQEVTDELPAAAPTSNDSMSLFSPNASAIPFSSPIPAFHTPAAHDVGLPMKKANVEARSIFGKGADFPSNSASSEIQEAVDGALDQLWNDYKLQHSPHVLAMAARRAYRRYQWKDVLNYAERLSQIDPLVPGAAFCYISTLVLMGHKRVLFRLAHEWVEFAPKSAQSWFAVGAYYYCCRRFHVAQRHFCRATRLDPQCTEAWVAFGCAFAACDESDQALASFRAAQRLSPGEHTSLLYMGMEYVRTNHLVLAQHFLHSALKSSGGDPLCLHELGVLYTQKGENESAIVWFQKALTSLTQSADPLTEGLDRIQDPYWEPTLFGLGHCHRKTRQFEKAEVCYRHCVALCPEKGSAYAALAFTKHLTRHLDEAIQLYHQALSLKADDAFSTEMLQRALQEQLEESSSIAQSAKHTNNDDSSFLMRSTPQWKTPKEEEDGSAMMMSMDVDASDSGGSM</sequence>
<evidence type="ECO:0000256" key="3">
    <source>
        <dbReference type="ARBA" id="ARBA00022776"/>
    </source>
</evidence>
<keyword evidence="5 7" id="KW-0802">TPR repeat</keyword>
<feature type="compositionally biased region" description="Low complexity" evidence="8">
    <location>
        <begin position="788"/>
        <end position="805"/>
    </location>
</feature>
<feature type="region of interest" description="Disordered" evidence="8">
    <location>
        <begin position="93"/>
        <end position="112"/>
    </location>
</feature>
<dbReference type="InterPro" id="IPR011990">
    <property type="entry name" value="TPR-like_helical_dom_sf"/>
</dbReference>
<protein>
    <submittedName>
        <fullName evidence="9">Anaphase-promoting complex subunit 6</fullName>
    </submittedName>
</protein>
<feature type="repeat" description="TPR" evidence="7">
    <location>
        <begin position="516"/>
        <end position="549"/>
    </location>
</feature>
<keyword evidence="4" id="KW-0833">Ubl conjugation pathway</keyword>
<keyword evidence="10" id="KW-1185">Reference proteome</keyword>
<dbReference type="GO" id="GO:0045842">
    <property type="term" value="P:positive regulation of mitotic metaphase/anaphase transition"/>
    <property type="evidence" value="ECO:0007669"/>
    <property type="project" value="TreeGrafter"/>
</dbReference>
<dbReference type="InterPro" id="IPR019734">
    <property type="entry name" value="TPR_rpt"/>
</dbReference>
<evidence type="ECO:0000313" key="9">
    <source>
        <dbReference type="EMBL" id="GAX22310.1"/>
    </source>
</evidence>
<feature type="compositionally biased region" description="Polar residues" evidence="8">
    <location>
        <begin position="53"/>
        <end position="75"/>
    </location>
</feature>
<dbReference type="GO" id="GO:0031145">
    <property type="term" value="P:anaphase-promoting complex-dependent catabolic process"/>
    <property type="evidence" value="ECO:0007669"/>
    <property type="project" value="TreeGrafter"/>
</dbReference>
<organism evidence="9 10">
    <name type="scientific">Fistulifera solaris</name>
    <name type="common">Oleaginous diatom</name>
    <dbReference type="NCBI Taxonomy" id="1519565"/>
    <lineage>
        <taxon>Eukaryota</taxon>
        <taxon>Sar</taxon>
        <taxon>Stramenopiles</taxon>
        <taxon>Ochrophyta</taxon>
        <taxon>Bacillariophyta</taxon>
        <taxon>Bacillariophyceae</taxon>
        <taxon>Bacillariophycidae</taxon>
        <taxon>Naviculales</taxon>
        <taxon>Naviculaceae</taxon>
        <taxon>Fistulifera</taxon>
    </lineage>
</organism>
<feature type="region of interest" description="Disordered" evidence="8">
    <location>
        <begin position="1"/>
        <end position="75"/>
    </location>
</feature>
<feature type="region of interest" description="Disordered" evidence="8">
    <location>
        <begin position="753"/>
        <end position="805"/>
    </location>
</feature>
<keyword evidence="6" id="KW-0131">Cell cycle</keyword>
<evidence type="ECO:0000256" key="6">
    <source>
        <dbReference type="ARBA" id="ARBA00023306"/>
    </source>
</evidence>
<dbReference type="Gene3D" id="1.25.40.10">
    <property type="entry name" value="Tetratricopeptide repeat domain"/>
    <property type="match status" value="2"/>
</dbReference>
<name>A0A1Z5K7R2_FISSO</name>
<dbReference type="Proteomes" id="UP000198406">
    <property type="component" value="Unassembled WGS sequence"/>
</dbReference>
<dbReference type="GO" id="GO:0016567">
    <property type="term" value="P:protein ubiquitination"/>
    <property type="evidence" value="ECO:0007669"/>
    <property type="project" value="TreeGrafter"/>
</dbReference>
<dbReference type="PROSITE" id="PS50005">
    <property type="entry name" value="TPR"/>
    <property type="match status" value="3"/>
</dbReference>
<evidence type="ECO:0000256" key="2">
    <source>
        <dbReference type="ARBA" id="ARBA00022737"/>
    </source>
</evidence>
<dbReference type="Pfam" id="PF13181">
    <property type="entry name" value="TPR_8"/>
    <property type="match status" value="2"/>
</dbReference>
<evidence type="ECO:0000256" key="5">
    <source>
        <dbReference type="ARBA" id="ARBA00022803"/>
    </source>
</evidence>
<dbReference type="PANTHER" id="PTHR12558:SF9">
    <property type="entry name" value="CELL DIVISION CYCLE PROTEIN 16 HOMOLOG"/>
    <property type="match status" value="1"/>
</dbReference>
<evidence type="ECO:0000313" key="10">
    <source>
        <dbReference type="Proteomes" id="UP000198406"/>
    </source>
</evidence>
<evidence type="ECO:0000256" key="1">
    <source>
        <dbReference type="ARBA" id="ARBA00022618"/>
    </source>
</evidence>
<comment type="caution">
    <text evidence="9">The sequence shown here is derived from an EMBL/GenBank/DDBJ whole genome shotgun (WGS) entry which is preliminary data.</text>
</comment>
<dbReference type="EMBL" id="BDSP01000182">
    <property type="protein sequence ID" value="GAX22310.1"/>
    <property type="molecule type" value="Genomic_DNA"/>
</dbReference>
<feature type="compositionally biased region" description="Low complexity" evidence="8">
    <location>
        <begin position="1"/>
        <end position="23"/>
    </location>
</feature>
<gene>
    <name evidence="9" type="ORF">FisN_3Hh484</name>
</gene>
<keyword evidence="1" id="KW-0132">Cell division</keyword>